<dbReference type="Proteomes" id="UP001143474">
    <property type="component" value="Unassembled WGS sequence"/>
</dbReference>
<proteinExistence type="predicted"/>
<gene>
    <name evidence="1" type="ORF">GCM10017600_25770</name>
</gene>
<accession>A0A9W6I0G2</accession>
<dbReference type="AlphaFoldDB" id="A0A9W6I0G2"/>
<name>A0A9W6I0G2_9ACTN</name>
<reference evidence="1" key="1">
    <citation type="journal article" date="2014" name="Int. J. Syst. Evol. Microbiol.">
        <title>Complete genome sequence of Corynebacterium casei LMG S-19264T (=DSM 44701T), isolated from a smear-ripened cheese.</title>
        <authorList>
            <consortium name="US DOE Joint Genome Institute (JGI-PGF)"/>
            <person name="Walter F."/>
            <person name="Albersmeier A."/>
            <person name="Kalinowski J."/>
            <person name="Ruckert C."/>
        </authorList>
    </citation>
    <scope>NUCLEOTIDE SEQUENCE</scope>
    <source>
        <strain evidence="1">VKM Ac-2007</strain>
    </source>
</reference>
<organism evidence="1 2">
    <name type="scientific">Streptosporangium carneum</name>
    <dbReference type="NCBI Taxonomy" id="47481"/>
    <lineage>
        <taxon>Bacteria</taxon>
        <taxon>Bacillati</taxon>
        <taxon>Actinomycetota</taxon>
        <taxon>Actinomycetes</taxon>
        <taxon>Streptosporangiales</taxon>
        <taxon>Streptosporangiaceae</taxon>
        <taxon>Streptosporangium</taxon>
    </lineage>
</organism>
<evidence type="ECO:0000313" key="1">
    <source>
        <dbReference type="EMBL" id="GLK09171.1"/>
    </source>
</evidence>
<reference evidence="1" key="2">
    <citation type="submission" date="2023-01" db="EMBL/GenBank/DDBJ databases">
        <authorList>
            <person name="Sun Q."/>
            <person name="Evtushenko L."/>
        </authorList>
    </citation>
    <scope>NUCLEOTIDE SEQUENCE</scope>
    <source>
        <strain evidence="1">VKM Ac-2007</strain>
    </source>
</reference>
<dbReference type="EMBL" id="BSEV01000004">
    <property type="protein sequence ID" value="GLK09171.1"/>
    <property type="molecule type" value="Genomic_DNA"/>
</dbReference>
<comment type="caution">
    <text evidence="1">The sequence shown here is derived from an EMBL/GenBank/DDBJ whole genome shotgun (WGS) entry which is preliminary data.</text>
</comment>
<sequence length="73" mass="8702">MESEPELVRARAAQRDQVPVDIVQIEEPLQLRPHRHLGERPIRRSLLIRQKLNRHEADDSYLIGWFVRIVIEL</sequence>
<keyword evidence="2" id="KW-1185">Reference proteome</keyword>
<evidence type="ECO:0000313" key="2">
    <source>
        <dbReference type="Proteomes" id="UP001143474"/>
    </source>
</evidence>
<protein>
    <submittedName>
        <fullName evidence="1">Uncharacterized protein</fullName>
    </submittedName>
</protein>